<evidence type="ECO:0000256" key="7">
    <source>
        <dbReference type="SAM" id="Phobius"/>
    </source>
</evidence>
<feature type="transmembrane region" description="Helical" evidence="7">
    <location>
        <begin position="63"/>
        <end position="82"/>
    </location>
</feature>
<evidence type="ECO:0000259" key="8">
    <source>
        <dbReference type="Pfam" id="PF00924"/>
    </source>
</evidence>
<dbReference type="SUPFAM" id="SSF50182">
    <property type="entry name" value="Sm-like ribonucleoproteins"/>
    <property type="match status" value="1"/>
</dbReference>
<reference evidence="10" key="1">
    <citation type="submission" date="2016-10" db="EMBL/GenBank/DDBJ databases">
        <authorList>
            <person name="de Groot N.N."/>
        </authorList>
    </citation>
    <scope>NUCLEOTIDE SEQUENCE</scope>
</reference>
<dbReference type="InterPro" id="IPR011066">
    <property type="entry name" value="MscS_channel_C_sf"/>
</dbReference>
<dbReference type="InterPro" id="IPR006685">
    <property type="entry name" value="MscS_channel_2nd"/>
</dbReference>
<dbReference type="SUPFAM" id="SSF82689">
    <property type="entry name" value="Mechanosensitive channel protein MscS (YggB), C-terminal domain"/>
    <property type="match status" value="1"/>
</dbReference>
<name>A0A1W1C8A9_9ZZZZ</name>
<sequence>MSEELEQANQVYNTIIDFITNYSFQLIGALLIILIGVIASKYIHKFLLKILLKNNIDETVSGFVANFIRIVIVIMVVIIALSKLGISIAPFLAAVGALSLTAGLALQGSVSNFAAGIVLIISKPFKIGDTINIHNIYGEVVEIKLAYCVLVNEDKEQITIPNKYMIGDVLINSFSYRVVEGTVGVAYDSDIKKVIQTIKNVLDTFEILKTENEAIIGVEKFNESSIDIAYRYWVPSHTYFKTQYSVNLEVITAFNKEKITIPFPQHELKILGNRDV</sequence>
<dbReference type="Pfam" id="PF21082">
    <property type="entry name" value="MS_channel_3rd"/>
    <property type="match status" value="1"/>
</dbReference>
<dbReference type="InterPro" id="IPR008910">
    <property type="entry name" value="MSC_TM_helix"/>
</dbReference>
<dbReference type="InterPro" id="IPR045275">
    <property type="entry name" value="MscS_archaea/bacteria_type"/>
</dbReference>
<dbReference type="GO" id="GO:0008381">
    <property type="term" value="F:mechanosensitive monoatomic ion channel activity"/>
    <property type="evidence" value="ECO:0007669"/>
    <property type="project" value="InterPro"/>
</dbReference>
<dbReference type="InterPro" id="IPR010920">
    <property type="entry name" value="LSM_dom_sf"/>
</dbReference>
<dbReference type="PANTHER" id="PTHR30221:SF1">
    <property type="entry name" value="SMALL-CONDUCTANCE MECHANOSENSITIVE CHANNEL"/>
    <property type="match status" value="1"/>
</dbReference>
<dbReference type="Pfam" id="PF05552">
    <property type="entry name" value="MS_channel_1st_1"/>
    <property type="match status" value="1"/>
</dbReference>
<keyword evidence="4 7" id="KW-0812">Transmembrane</keyword>
<dbReference type="GO" id="GO:0005886">
    <property type="term" value="C:plasma membrane"/>
    <property type="evidence" value="ECO:0007669"/>
    <property type="project" value="UniProtKB-SubCell"/>
</dbReference>
<keyword evidence="3" id="KW-1003">Cell membrane</keyword>
<dbReference type="AlphaFoldDB" id="A0A1W1C8A9"/>
<evidence type="ECO:0000256" key="5">
    <source>
        <dbReference type="ARBA" id="ARBA00022989"/>
    </source>
</evidence>
<dbReference type="InterPro" id="IPR023408">
    <property type="entry name" value="MscS_beta-dom_sf"/>
</dbReference>
<feature type="domain" description="Mechanosensitive ion channel MscS C-terminal" evidence="9">
    <location>
        <begin position="182"/>
        <end position="261"/>
    </location>
</feature>
<feature type="domain" description="Mechanosensitive ion channel MscS" evidence="8">
    <location>
        <begin position="109"/>
        <end position="172"/>
    </location>
</feature>
<dbReference type="PANTHER" id="PTHR30221">
    <property type="entry name" value="SMALL-CONDUCTANCE MECHANOSENSITIVE CHANNEL"/>
    <property type="match status" value="1"/>
</dbReference>
<feature type="transmembrane region" description="Helical" evidence="7">
    <location>
        <begin position="88"/>
        <end position="121"/>
    </location>
</feature>
<evidence type="ECO:0000256" key="6">
    <source>
        <dbReference type="ARBA" id="ARBA00023136"/>
    </source>
</evidence>
<dbReference type="SUPFAM" id="SSF82861">
    <property type="entry name" value="Mechanosensitive channel protein MscS (YggB), transmembrane region"/>
    <property type="match status" value="1"/>
</dbReference>
<dbReference type="Gene3D" id="3.30.70.100">
    <property type="match status" value="1"/>
</dbReference>
<evidence type="ECO:0000256" key="2">
    <source>
        <dbReference type="ARBA" id="ARBA00008017"/>
    </source>
</evidence>
<evidence type="ECO:0000256" key="3">
    <source>
        <dbReference type="ARBA" id="ARBA00022475"/>
    </source>
</evidence>
<comment type="subcellular location">
    <subcellularLocation>
        <location evidence="1">Cell membrane</location>
        <topology evidence="1">Multi-pass membrane protein</topology>
    </subcellularLocation>
</comment>
<evidence type="ECO:0000313" key="10">
    <source>
        <dbReference type="EMBL" id="SFV61942.1"/>
    </source>
</evidence>
<dbReference type="InterPro" id="IPR049278">
    <property type="entry name" value="MS_channel_C"/>
</dbReference>
<feature type="transmembrane region" description="Helical" evidence="7">
    <location>
        <begin position="22"/>
        <end position="43"/>
    </location>
</feature>
<keyword evidence="6 7" id="KW-0472">Membrane</keyword>
<evidence type="ECO:0000256" key="4">
    <source>
        <dbReference type="ARBA" id="ARBA00022692"/>
    </source>
</evidence>
<accession>A0A1W1C8A9</accession>
<dbReference type="EMBL" id="FPHF01000061">
    <property type="protein sequence ID" value="SFV61942.1"/>
    <property type="molecule type" value="Genomic_DNA"/>
</dbReference>
<gene>
    <name evidence="10" type="ORF">MNB_SM-4-71</name>
</gene>
<dbReference type="InterPro" id="IPR011014">
    <property type="entry name" value="MscS_channel_TM-2"/>
</dbReference>
<evidence type="ECO:0000259" key="9">
    <source>
        <dbReference type="Pfam" id="PF21082"/>
    </source>
</evidence>
<keyword evidence="5 7" id="KW-1133">Transmembrane helix</keyword>
<comment type="similarity">
    <text evidence="2">Belongs to the MscS (TC 1.A.23) family.</text>
</comment>
<proteinExistence type="inferred from homology"/>
<protein>
    <submittedName>
        <fullName evidence="10">Mechanosensitive ion channel</fullName>
    </submittedName>
</protein>
<dbReference type="Pfam" id="PF00924">
    <property type="entry name" value="MS_channel_2nd"/>
    <property type="match status" value="1"/>
</dbReference>
<evidence type="ECO:0000256" key="1">
    <source>
        <dbReference type="ARBA" id="ARBA00004651"/>
    </source>
</evidence>
<dbReference type="Gene3D" id="1.10.287.1260">
    <property type="match status" value="1"/>
</dbReference>
<dbReference type="Gene3D" id="2.30.30.60">
    <property type="match status" value="1"/>
</dbReference>
<organism evidence="10">
    <name type="scientific">hydrothermal vent metagenome</name>
    <dbReference type="NCBI Taxonomy" id="652676"/>
    <lineage>
        <taxon>unclassified sequences</taxon>
        <taxon>metagenomes</taxon>
        <taxon>ecological metagenomes</taxon>
    </lineage>
</organism>